<feature type="non-terminal residue" evidence="1">
    <location>
        <position position="94"/>
    </location>
</feature>
<evidence type="ECO:0000313" key="2">
    <source>
        <dbReference type="Proteomes" id="UP000193922"/>
    </source>
</evidence>
<comment type="caution">
    <text evidence="1">The sequence shown here is derived from an EMBL/GenBank/DDBJ whole genome shotgun (WGS) entry which is preliminary data.</text>
</comment>
<evidence type="ECO:0000313" key="1">
    <source>
        <dbReference type="EMBL" id="ORX69176.1"/>
    </source>
</evidence>
<dbReference type="Proteomes" id="UP000193922">
    <property type="component" value="Unassembled WGS sequence"/>
</dbReference>
<dbReference type="AlphaFoldDB" id="A0A1Y1W7I0"/>
<dbReference type="GeneID" id="63804477"/>
<accession>A0A1Y1W7I0</accession>
<reference evidence="1 2" key="1">
    <citation type="submission" date="2016-07" db="EMBL/GenBank/DDBJ databases">
        <title>Pervasive Adenine N6-methylation of Active Genes in Fungi.</title>
        <authorList>
            <consortium name="DOE Joint Genome Institute"/>
            <person name="Mondo S.J."/>
            <person name="Dannebaum R.O."/>
            <person name="Kuo R.C."/>
            <person name="Labutti K."/>
            <person name="Haridas S."/>
            <person name="Kuo A."/>
            <person name="Salamov A."/>
            <person name="Ahrendt S.R."/>
            <person name="Lipzen A."/>
            <person name="Sullivan W."/>
            <person name="Andreopoulos W.B."/>
            <person name="Clum A."/>
            <person name="Lindquist E."/>
            <person name="Daum C."/>
            <person name="Ramamoorthy G.K."/>
            <person name="Gryganskyi A."/>
            <person name="Culley D."/>
            <person name="Magnuson J.K."/>
            <person name="James T.Y."/>
            <person name="O'Malley M.A."/>
            <person name="Stajich J.E."/>
            <person name="Spatafora J.W."/>
            <person name="Visel A."/>
            <person name="Grigoriev I.V."/>
        </authorList>
    </citation>
    <scope>NUCLEOTIDE SEQUENCE [LARGE SCALE GENOMIC DNA]</scope>
    <source>
        <strain evidence="1 2">ATCC 12442</strain>
    </source>
</reference>
<protein>
    <submittedName>
        <fullName evidence="1">Uncharacterized protein</fullName>
    </submittedName>
</protein>
<proteinExistence type="predicted"/>
<name>A0A1Y1W7I0_9FUNG</name>
<organism evidence="1 2">
    <name type="scientific">Linderina pennispora</name>
    <dbReference type="NCBI Taxonomy" id="61395"/>
    <lineage>
        <taxon>Eukaryota</taxon>
        <taxon>Fungi</taxon>
        <taxon>Fungi incertae sedis</taxon>
        <taxon>Zoopagomycota</taxon>
        <taxon>Kickxellomycotina</taxon>
        <taxon>Kickxellomycetes</taxon>
        <taxon>Kickxellales</taxon>
        <taxon>Kickxellaceae</taxon>
        <taxon>Linderina</taxon>
    </lineage>
</organism>
<gene>
    <name evidence="1" type="ORF">DL89DRAFT_268183</name>
</gene>
<dbReference type="EMBL" id="MCFD01000008">
    <property type="protein sequence ID" value="ORX69176.1"/>
    <property type="molecule type" value="Genomic_DNA"/>
</dbReference>
<keyword evidence="2" id="KW-1185">Reference proteome</keyword>
<sequence length="94" mass="10422">MLPARKPDLEVCALFIARCPSFACGMAGGRADRQKRQSSVFVGQWKDERKRTITTYILGTTREALIPNHDLPPVITPRTRAIGVVVLRDTATDV</sequence>
<dbReference type="RefSeq" id="XP_040742908.1">
    <property type="nucleotide sequence ID" value="XM_040887829.1"/>
</dbReference>